<protein>
    <recommendedName>
        <fullName evidence="2">Vertnin</fullName>
    </recommendedName>
</protein>
<dbReference type="InterPro" id="IPR047273">
    <property type="entry name" value="VRTN_OTU_dom"/>
</dbReference>
<evidence type="ECO:0000313" key="4">
    <source>
        <dbReference type="EMBL" id="KAL3890714.1"/>
    </source>
</evidence>
<feature type="region of interest" description="Disordered" evidence="3">
    <location>
        <begin position="57"/>
        <end position="118"/>
    </location>
</feature>
<gene>
    <name evidence="4" type="ORF">ACJMK2_002995</name>
</gene>
<dbReference type="InterPro" id="IPR038822">
    <property type="entry name" value="Vertnin-like"/>
</dbReference>
<dbReference type="PANTHER" id="PTHR16081">
    <property type="entry name" value="VERTNIN"/>
    <property type="match status" value="1"/>
</dbReference>
<dbReference type="AlphaFoldDB" id="A0ABD3XWW0"/>
<evidence type="ECO:0000256" key="3">
    <source>
        <dbReference type="SAM" id="MobiDB-lite"/>
    </source>
</evidence>
<accession>A0ABD3XWW0</accession>
<dbReference type="PANTHER" id="PTHR16081:SF0">
    <property type="entry name" value="VERTNIN"/>
    <property type="match status" value="1"/>
</dbReference>
<evidence type="ECO:0000256" key="2">
    <source>
        <dbReference type="ARBA" id="ARBA00020188"/>
    </source>
</evidence>
<evidence type="ECO:0000256" key="1">
    <source>
        <dbReference type="ARBA" id="ARBA00007290"/>
    </source>
</evidence>
<dbReference type="Proteomes" id="UP001634394">
    <property type="component" value="Unassembled WGS sequence"/>
</dbReference>
<dbReference type="CDD" id="cd22791">
    <property type="entry name" value="OTU_VRTN"/>
    <property type="match status" value="1"/>
</dbReference>
<reference evidence="4 5" key="1">
    <citation type="submission" date="2024-11" db="EMBL/GenBank/DDBJ databases">
        <title>Chromosome-level genome assembly of the freshwater bivalve Anodonta woodiana.</title>
        <authorList>
            <person name="Chen X."/>
        </authorList>
    </citation>
    <scope>NUCLEOTIDE SEQUENCE [LARGE SCALE GENOMIC DNA]</scope>
    <source>
        <strain evidence="4">MN2024</strain>
        <tissue evidence="4">Gills</tissue>
    </source>
</reference>
<comment type="caution">
    <text evidence="4">The sequence shown here is derived from an EMBL/GenBank/DDBJ whole genome shotgun (WGS) entry which is preliminary data.</text>
</comment>
<evidence type="ECO:0000313" key="5">
    <source>
        <dbReference type="Proteomes" id="UP001634394"/>
    </source>
</evidence>
<sequence length="476" mass="55803">MIEQKQKKIPSKLKTVPGTQTIYQIVYEAECPGVIYVRDISYRCRFTDPHEQHELTEVNFPKKDFPKRDYPKKDIPKKDFQKRDFPKKDFLKREEENQHTLSEAREEENQQTLSEPIKPPNREQFFEDCLKSFEECTTFKDLKKNCLDISRKIIIWPVDYDRLTTIANSGLNVDQQTMDIYPDDVQQTYITFPDSVKADGNCLPYSGSVLAFGNDRYATEIRARIILEQTLYEEYYLQENYLKNGLDDPPKFDIKKAFAMYSDEYKHGTDRLNDKTTLQDIYEREVMKIRKRSTYMGIWQIFALSSVLQQKVFSIYPKLGNVNVRNDLHKIIHPRVNICENRILYIMWTSTRSDMTRGHWLPNQPVLLIDVTVESKDQANEQHDEFENHEIEMETNVTRENYEMAINVTSENNELTTDEKGENNEMATNVTSVNNEMATYAKGENNETATYETGENNEMATKATGENNEMVTDERG</sequence>
<organism evidence="4 5">
    <name type="scientific">Sinanodonta woodiana</name>
    <name type="common">Chinese pond mussel</name>
    <name type="synonym">Anodonta woodiana</name>
    <dbReference type="NCBI Taxonomy" id="1069815"/>
    <lineage>
        <taxon>Eukaryota</taxon>
        <taxon>Metazoa</taxon>
        <taxon>Spiralia</taxon>
        <taxon>Lophotrochozoa</taxon>
        <taxon>Mollusca</taxon>
        <taxon>Bivalvia</taxon>
        <taxon>Autobranchia</taxon>
        <taxon>Heteroconchia</taxon>
        <taxon>Palaeoheterodonta</taxon>
        <taxon>Unionida</taxon>
        <taxon>Unionoidea</taxon>
        <taxon>Unionidae</taxon>
        <taxon>Unioninae</taxon>
        <taxon>Sinanodonta</taxon>
    </lineage>
</organism>
<proteinExistence type="inferred from homology"/>
<name>A0ABD3XWW0_SINWO</name>
<feature type="compositionally biased region" description="Basic and acidic residues" evidence="3">
    <location>
        <begin position="57"/>
        <end position="108"/>
    </location>
</feature>
<feature type="compositionally biased region" description="Polar residues" evidence="3">
    <location>
        <begin position="446"/>
        <end position="470"/>
    </location>
</feature>
<feature type="region of interest" description="Disordered" evidence="3">
    <location>
        <begin position="445"/>
        <end position="476"/>
    </location>
</feature>
<dbReference type="EMBL" id="JBJQND010000001">
    <property type="protein sequence ID" value="KAL3890714.1"/>
    <property type="molecule type" value="Genomic_DNA"/>
</dbReference>
<keyword evidence="5" id="KW-1185">Reference proteome</keyword>
<comment type="similarity">
    <text evidence="1">Belongs to the vertnin family.</text>
</comment>